<dbReference type="RefSeq" id="WP_138157560.1">
    <property type="nucleotide sequence ID" value="NZ_CP039381.1"/>
</dbReference>
<keyword evidence="4" id="KW-1185">Reference proteome</keyword>
<organism evidence="3 4">
    <name type="scientific">Ruminococcus bovis</name>
    <dbReference type="NCBI Taxonomy" id="2564099"/>
    <lineage>
        <taxon>Bacteria</taxon>
        <taxon>Bacillati</taxon>
        <taxon>Bacillota</taxon>
        <taxon>Clostridia</taxon>
        <taxon>Eubacteriales</taxon>
        <taxon>Oscillospiraceae</taxon>
        <taxon>Ruminococcus</taxon>
    </lineage>
</organism>
<evidence type="ECO:0000313" key="4">
    <source>
        <dbReference type="Proteomes" id="UP000301475"/>
    </source>
</evidence>
<dbReference type="KEGG" id="ruj:E5Z56_09390"/>
<feature type="transmembrane region" description="Helical" evidence="1">
    <location>
        <begin position="125"/>
        <end position="149"/>
    </location>
</feature>
<feature type="transmembrane region" description="Helical" evidence="1">
    <location>
        <begin position="94"/>
        <end position="113"/>
    </location>
</feature>
<name>A0A4P8XWN1_9FIRM</name>
<dbReference type="Proteomes" id="UP000301475">
    <property type="component" value="Chromosome"/>
</dbReference>
<accession>A0A4P8XWN1</accession>
<protein>
    <submittedName>
        <fullName evidence="3">VanZ family protein</fullName>
    </submittedName>
</protein>
<proteinExistence type="predicted"/>
<dbReference type="EMBL" id="CP039381">
    <property type="protein sequence ID" value="QCT07556.1"/>
    <property type="molecule type" value="Genomic_DNA"/>
</dbReference>
<evidence type="ECO:0000256" key="1">
    <source>
        <dbReference type="SAM" id="Phobius"/>
    </source>
</evidence>
<dbReference type="AlphaFoldDB" id="A0A4P8XWN1"/>
<reference evidence="3 4" key="1">
    <citation type="submission" date="2019-04" db="EMBL/GenBank/DDBJ databases">
        <authorList>
            <person name="Embree M."/>
            <person name="Gaffney J.R."/>
        </authorList>
    </citation>
    <scope>NUCLEOTIDE SEQUENCE [LARGE SCALE GENOMIC DNA]</scope>
    <source>
        <strain evidence="3 4">JE7A12</strain>
    </source>
</reference>
<dbReference type="OrthoDB" id="291892at2"/>
<evidence type="ECO:0000313" key="3">
    <source>
        <dbReference type="EMBL" id="QCT07556.1"/>
    </source>
</evidence>
<dbReference type="InterPro" id="IPR006976">
    <property type="entry name" value="VanZ-like"/>
</dbReference>
<feature type="domain" description="VanZ-like" evidence="2">
    <location>
        <begin position="18"/>
        <end position="141"/>
    </location>
</feature>
<sequence length="160" mass="17821">MKSLHMSKKDKLKAIILIILTLCVVAFIFMHSLTPATLSAEESGAVTDWLTNLIPFQLTDHIVRKMAHFTEYSVLGFLTSFTVYSFFKKPTGGIFIKLFVTLFTAVIDETIQLNVPGRSGQVTDVLLDFSGAVTGIIVSTLLILIYLLYKKGKEMKNGRN</sequence>
<keyword evidence="1" id="KW-1133">Transmembrane helix</keyword>
<evidence type="ECO:0000259" key="2">
    <source>
        <dbReference type="Pfam" id="PF04892"/>
    </source>
</evidence>
<dbReference type="Pfam" id="PF04892">
    <property type="entry name" value="VanZ"/>
    <property type="match status" value="1"/>
</dbReference>
<gene>
    <name evidence="3" type="ORF">E5Z56_09390</name>
</gene>
<dbReference type="NCBIfam" id="NF037970">
    <property type="entry name" value="vanZ_1"/>
    <property type="match status" value="1"/>
</dbReference>
<keyword evidence="1" id="KW-0472">Membrane</keyword>
<keyword evidence="1" id="KW-0812">Transmembrane</keyword>
<feature type="transmembrane region" description="Helical" evidence="1">
    <location>
        <begin position="69"/>
        <end position="87"/>
    </location>
</feature>
<feature type="transmembrane region" description="Helical" evidence="1">
    <location>
        <begin position="12"/>
        <end position="33"/>
    </location>
</feature>